<protein>
    <recommendedName>
        <fullName evidence="4">Flagellar assembly protein FliH/Type III secretion system HrpE domain-containing protein</fullName>
    </recommendedName>
</protein>
<accession>A0AAP9EPN5</accession>
<organism evidence="2 3">
    <name type="scientific">Gluconobacter thailandicus</name>
    <dbReference type="NCBI Taxonomy" id="257438"/>
    <lineage>
        <taxon>Bacteria</taxon>
        <taxon>Pseudomonadati</taxon>
        <taxon>Pseudomonadota</taxon>
        <taxon>Alphaproteobacteria</taxon>
        <taxon>Acetobacterales</taxon>
        <taxon>Acetobacteraceae</taxon>
        <taxon>Gluconobacter</taxon>
    </lineage>
</organism>
<evidence type="ECO:0000313" key="2">
    <source>
        <dbReference type="EMBL" id="QEH95128.1"/>
    </source>
</evidence>
<reference evidence="2 3" key="1">
    <citation type="submission" date="2019-08" db="EMBL/GenBank/DDBJ databases">
        <title>Gluconobacter frateurii HD924 genome.</title>
        <authorList>
            <person name="Liu Y."/>
            <person name="Zhang P."/>
        </authorList>
    </citation>
    <scope>NUCLEOTIDE SEQUENCE [LARGE SCALE GENOMIC DNA]</scope>
    <source>
        <strain evidence="2 3">HD924</strain>
    </source>
</reference>
<dbReference type="RefSeq" id="WP_148619294.1">
    <property type="nucleotide sequence ID" value="NZ_CP043043.1"/>
</dbReference>
<dbReference type="Proteomes" id="UP000323560">
    <property type="component" value="Chromosome"/>
</dbReference>
<dbReference type="EMBL" id="CP043043">
    <property type="protein sequence ID" value="QEH95128.1"/>
    <property type="molecule type" value="Genomic_DNA"/>
</dbReference>
<proteinExistence type="predicted"/>
<feature type="compositionally biased region" description="Basic and acidic residues" evidence="1">
    <location>
        <begin position="29"/>
        <end position="40"/>
    </location>
</feature>
<sequence>MMDYERPDRVAGVLYAEDFDFPVPADDQPNAHEEMEHEPEVLPPSYTDEDLENARRAGEEKGRREERQCLVLEKEKWQIGVEKKTLELITQMNAQSEDIVRKISEEAAAVLLSQMAALFPSLLQDMGKKERDAVLCKIVPFLKRAVQLRIEAPEHEINYLSGLCAQAGVSEVDCHVNDTLAPGDFRFSWPEGQAFRNAGSIAQDILSNFKFLN</sequence>
<name>A0AAP9EPN5_GLUTH</name>
<evidence type="ECO:0000256" key="1">
    <source>
        <dbReference type="SAM" id="MobiDB-lite"/>
    </source>
</evidence>
<dbReference type="KEGG" id="gti:FXF46_01745"/>
<feature type="compositionally biased region" description="Basic and acidic residues" evidence="1">
    <location>
        <begin position="52"/>
        <end position="64"/>
    </location>
</feature>
<feature type="region of interest" description="Disordered" evidence="1">
    <location>
        <begin position="20"/>
        <end position="64"/>
    </location>
</feature>
<evidence type="ECO:0008006" key="4">
    <source>
        <dbReference type="Google" id="ProtNLM"/>
    </source>
</evidence>
<dbReference type="AlphaFoldDB" id="A0AAP9EPN5"/>
<gene>
    <name evidence="2" type="ORF">FXF46_01745</name>
</gene>
<evidence type="ECO:0000313" key="3">
    <source>
        <dbReference type="Proteomes" id="UP000323560"/>
    </source>
</evidence>